<evidence type="ECO:0000256" key="5">
    <source>
        <dbReference type="ARBA" id="ARBA00012458"/>
    </source>
</evidence>
<comment type="cofactor">
    <cofactor evidence="2 12">
        <name>Mg(2+)</name>
        <dbReference type="ChEBI" id="CHEBI:18420"/>
    </cofactor>
</comment>
<keyword evidence="10 12" id="KW-0289">Folate biosynthesis</keyword>
<keyword evidence="15" id="KW-1185">Reference proteome</keyword>
<dbReference type="InterPro" id="IPR045031">
    <property type="entry name" value="DHP_synth-like"/>
</dbReference>
<evidence type="ECO:0000256" key="10">
    <source>
        <dbReference type="ARBA" id="ARBA00022909"/>
    </source>
</evidence>
<evidence type="ECO:0000256" key="9">
    <source>
        <dbReference type="ARBA" id="ARBA00022842"/>
    </source>
</evidence>
<evidence type="ECO:0000313" key="14">
    <source>
        <dbReference type="EMBL" id="KPN63816.1"/>
    </source>
</evidence>
<evidence type="ECO:0000256" key="12">
    <source>
        <dbReference type="RuleBase" id="RU361205"/>
    </source>
</evidence>
<dbReference type="GO" id="GO:0046654">
    <property type="term" value="P:tetrahydrofolate biosynthetic process"/>
    <property type="evidence" value="ECO:0007669"/>
    <property type="project" value="UniProtKB-UniPathway"/>
</dbReference>
<comment type="catalytic activity">
    <reaction evidence="1">
        <text>(7,8-dihydropterin-6-yl)methyl diphosphate + 4-aminobenzoate = 7,8-dihydropteroate + diphosphate</text>
        <dbReference type="Rhea" id="RHEA:19949"/>
        <dbReference type="ChEBI" id="CHEBI:17836"/>
        <dbReference type="ChEBI" id="CHEBI:17839"/>
        <dbReference type="ChEBI" id="CHEBI:33019"/>
        <dbReference type="ChEBI" id="CHEBI:72950"/>
        <dbReference type="EC" id="2.5.1.15"/>
    </reaction>
</comment>
<evidence type="ECO:0000256" key="4">
    <source>
        <dbReference type="ARBA" id="ARBA00009503"/>
    </source>
</evidence>
<evidence type="ECO:0000256" key="11">
    <source>
        <dbReference type="ARBA" id="ARBA00030193"/>
    </source>
</evidence>
<dbReference type="PROSITE" id="PS00792">
    <property type="entry name" value="DHPS_1"/>
    <property type="match status" value="1"/>
</dbReference>
<dbReference type="CDD" id="cd00739">
    <property type="entry name" value="DHPS"/>
    <property type="match status" value="1"/>
</dbReference>
<name>A0A0P7KNM3_9RHOB</name>
<dbReference type="GO" id="GO:0004156">
    <property type="term" value="F:dihydropteroate synthase activity"/>
    <property type="evidence" value="ECO:0007669"/>
    <property type="project" value="UniProtKB-EC"/>
</dbReference>
<dbReference type="GO" id="GO:0046656">
    <property type="term" value="P:folic acid biosynthetic process"/>
    <property type="evidence" value="ECO:0007669"/>
    <property type="project" value="UniProtKB-KW"/>
</dbReference>
<dbReference type="Proteomes" id="UP000050471">
    <property type="component" value="Unassembled WGS sequence"/>
</dbReference>
<dbReference type="PROSITE" id="PS50972">
    <property type="entry name" value="PTERIN_BINDING"/>
    <property type="match status" value="1"/>
</dbReference>
<keyword evidence="8 12" id="KW-0479">Metal-binding</keyword>
<dbReference type="NCBIfam" id="TIGR01496">
    <property type="entry name" value="DHPS"/>
    <property type="match status" value="1"/>
</dbReference>
<dbReference type="PANTHER" id="PTHR20941:SF1">
    <property type="entry name" value="FOLIC ACID SYNTHESIS PROTEIN FOL1"/>
    <property type="match status" value="1"/>
</dbReference>
<dbReference type="InterPro" id="IPR006390">
    <property type="entry name" value="DHP_synth_dom"/>
</dbReference>
<keyword evidence="7 12" id="KW-0808">Transferase</keyword>
<evidence type="ECO:0000256" key="8">
    <source>
        <dbReference type="ARBA" id="ARBA00022723"/>
    </source>
</evidence>
<evidence type="ECO:0000256" key="3">
    <source>
        <dbReference type="ARBA" id="ARBA00004763"/>
    </source>
</evidence>
<sequence length="326" mass="34970">MGAPYSGRSLAGSADLWFDQVMWRDRTGASGVMMLDDCPQEVLARLSSPRVAIAGLSLDQPRVMGILNVTPDSFSDGGDLATVSAAVARARAMEGDVDILDIGGESTRPGALEVDVAEEIRRTAPVIRALRDAGITTPISIDTRKSAVAEAALEAGADMVNDVSAFEFDPELAHLVAERDVPVCLMHAKGLPENMQDDPRYEDVTFEVLEHLEARIALAEAAGIRRDRIITDPGIGFGKTLQHNVILLRALALLHDLGLPILLGVSRKRFIGALGRADEAKDRAPGSIAVALDGVRQGAHILRVHDVRETAQALRLQNVLMTRDAL</sequence>
<evidence type="ECO:0000256" key="2">
    <source>
        <dbReference type="ARBA" id="ARBA00001946"/>
    </source>
</evidence>
<dbReference type="SUPFAM" id="SSF51717">
    <property type="entry name" value="Dihydropteroate synthetase-like"/>
    <property type="match status" value="1"/>
</dbReference>
<dbReference type="GO" id="GO:0046872">
    <property type="term" value="F:metal ion binding"/>
    <property type="evidence" value="ECO:0007669"/>
    <property type="project" value="UniProtKB-KW"/>
</dbReference>
<keyword evidence="9 12" id="KW-0460">Magnesium</keyword>
<evidence type="ECO:0000256" key="1">
    <source>
        <dbReference type="ARBA" id="ARBA00000012"/>
    </source>
</evidence>
<dbReference type="EMBL" id="LKBA01000006">
    <property type="protein sequence ID" value="KPN63816.1"/>
    <property type="molecule type" value="Genomic_DNA"/>
</dbReference>
<gene>
    <name evidence="14" type="ORF">AKJ29_12705</name>
</gene>
<comment type="pathway">
    <text evidence="3 12">Cofactor biosynthesis; tetrahydrofolate biosynthesis; 7,8-dihydrofolate from 2-amino-4-hydroxy-6-hydroxymethyl-7,8-dihydropteridine diphosphate and 4-aminobenzoate: step 1/2.</text>
</comment>
<feature type="domain" description="Pterin-binding" evidence="13">
    <location>
        <begin position="61"/>
        <end position="315"/>
    </location>
</feature>
<dbReference type="STRING" id="154981.AKJ29_12705"/>
<dbReference type="OrthoDB" id="9811744at2"/>
<dbReference type="Gene3D" id="3.20.20.20">
    <property type="entry name" value="Dihydropteroate synthase-like"/>
    <property type="match status" value="1"/>
</dbReference>
<organism evidence="14 15">
    <name type="scientific">Aliiroseovarius crassostreae</name>
    <dbReference type="NCBI Taxonomy" id="154981"/>
    <lineage>
        <taxon>Bacteria</taxon>
        <taxon>Pseudomonadati</taxon>
        <taxon>Pseudomonadota</taxon>
        <taxon>Alphaproteobacteria</taxon>
        <taxon>Rhodobacterales</taxon>
        <taxon>Paracoccaceae</taxon>
        <taxon>Aliiroseovarius</taxon>
    </lineage>
</organism>
<evidence type="ECO:0000256" key="7">
    <source>
        <dbReference type="ARBA" id="ARBA00022679"/>
    </source>
</evidence>
<comment type="similarity">
    <text evidence="4 12">Belongs to the DHPS family.</text>
</comment>
<evidence type="ECO:0000256" key="6">
    <source>
        <dbReference type="ARBA" id="ARBA00016919"/>
    </source>
</evidence>
<evidence type="ECO:0000259" key="13">
    <source>
        <dbReference type="PROSITE" id="PS50972"/>
    </source>
</evidence>
<protein>
    <recommendedName>
        <fullName evidence="6 12">Dihydropteroate synthase</fullName>
        <shortName evidence="12">DHPS</shortName>
        <ecNumber evidence="5 12">2.5.1.15</ecNumber>
    </recommendedName>
    <alternativeName>
        <fullName evidence="11 12">Dihydropteroate pyrophosphorylase</fullName>
    </alternativeName>
</protein>
<dbReference type="InterPro" id="IPR000489">
    <property type="entry name" value="Pterin-binding_dom"/>
</dbReference>
<proteinExistence type="inferred from homology"/>
<dbReference type="RefSeq" id="WP_055190525.1">
    <property type="nucleotide sequence ID" value="NZ_FPBS01000026.1"/>
</dbReference>
<dbReference type="FunFam" id="3.20.20.20:FF:000006">
    <property type="entry name" value="Dihydropteroate synthase"/>
    <property type="match status" value="1"/>
</dbReference>
<accession>A0A0P7KNM3</accession>
<reference evidence="14 15" key="1">
    <citation type="submission" date="2015-09" db="EMBL/GenBank/DDBJ databases">
        <title>Draft genome sequence of Aliiroseovarius crassostreae CV919-312TSm, the causative agent of Roseovarius Oyster Disease (formerly Juvenile Oyster Disease).</title>
        <authorList>
            <person name="Kessner L."/>
            <person name="Spinard E."/>
            <person name="Nelson D."/>
        </authorList>
    </citation>
    <scope>NUCLEOTIDE SEQUENCE [LARGE SCALE GENOMIC DNA]</scope>
    <source>
        <strain evidence="14 15">CV919-312</strain>
    </source>
</reference>
<comment type="function">
    <text evidence="12">Catalyzes the condensation of para-aminobenzoate (pABA) with 6-hydroxymethyl-7,8-dihydropterin diphosphate (DHPt-PP) to form 7,8-dihydropteroate (H2Pte), the immediate precursor of folate derivatives.</text>
</comment>
<dbReference type="AlphaFoldDB" id="A0A0P7KNM3"/>
<dbReference type="PANTHER" id="PTHR20941">
    <property type="entry name" value="FOLATE SYNTHESIS PROTEINS"/>
    <property type="match status" value="1"/>
</dbReference>
<dbReference type="EC" id="2.5.1.15" evidence="5 12"/>
<comment type="caution">
    <text evidence="14">The sequence shown here is derived from an EMBL/GenBank/DDBJ whole genome shotgun (WGS) entry which is preliminary data.</text>
</comment>
<dbReference type="UniPathway" id="UPA00077">
    <property type="reaction ID" value="UER00156"/>
</dbReference>
<dbReference type="GO" id="GO:0005829">
    <property type="term" value="C:cytosol"/>
    <property type="evidence" value="ECO:0007669"/>
    <property type="project" value="TreeGrafter"/>
</dbReference>
<dbReference type="InterPro" id="IPR011005">
    <property type="entry name" value="Dihydropteroate_synth-like_sf"/>
</dbReference>
<dbReference type="Pfam" id="PF00809">
    <property type="entry name" value="Pterin_bind"/>
    <property type="match status" value="1"/>
</dbReference>
<evidence type="ECO:0000313" key="15">
    <source>
        <dbReference type="Proteomes" id="UP000050471"/>
    </source>
</evidence>